<evidence type="ECO:0000313" key="1">
    <source>
        <dbReference type="EMBL" id="CEM42977.1"/>
    </source>
</evidence>
<sequence length="134" mass="14140">MASCSDLHFWVGRKKLASGEGALKHDEKASQQYVSSCGHSAHGLRCANPIFTSSAHRIGNKNGFDLSNFLSAASYRRFVLASRAAASISSATFASSSFGVGSGLLSLASTNSLYDRNPACLASWDSVLALLSYL</sequence>
<dbReference type="AlphaFoldDB" id="A0A0G4HFU4"/>
<protein>
    <submittedName>
        <fullName evidence="1">Uncharacterized protein</fullName>
    </submittedName>
</protein>
<reference evidence="1" key="1">
    <citation type="submission" date="2014-11" db="EMBL/GenBank/DDBJ databases">
        <authorList>
            <person name="Otto D Thomas"/>
            <person name="Naeem Raeece"/>
        </authorList>
    </citation>
    <scope>NUCLEOTIDE SEQUENCE</scope>
</reference>
<accession>A0A0G4HFU4</accession>
<organism evidence="1">
    <name type="scientific">Chromera velia CCMP2878</name>
    <dbReference type="NCBI Taxonomy" id="1169474"/>
    <lineage>
        <taxon>Eukaryota</taxon>
        <taxon>Sar</taxon>
        <taxon>Alveolata</taxon>
        <taxon>Colpodellida</taxon>
        <taxon>Chromeraceae</taxon>
        <taxon>Chromera</taxon>
    </lineage>
</organism>
<dbReference type="EMBL" id="CDMZ01002581">
    <property type="protein sequence ID" value="CEM42977.1"/>
    <property type="molecule type" value="Genomic_DNA"/>
</dbReference>
<dbReference type="VEuPathDB" id="CryptoDB:Cvel_27182"/>
<name>A0A0G4HFU4_9ALVE</name>
<gene>
    <name evidence="1" type="ORF">Cvel_27182</name>
</gene>
<proteinExistence type="predicted"/>